<dbReference type="PROSITE" id="PS50943">
    <property type="entry name" value="HTH_CROC1"/>
    <property type="match status" value="1"/>
</dbReference>
<feature type="domain" description="HTH cro/C1-type" evidence="1">
    <location>
        <begin position="17"/>
        <end position="54"/>
    </location>
</feature>
<evidence type="ECO:0000313" key="2">
    <source>
        <dbReference type="EMBL" id="MDN0013730.1"/>
    </source>
</evidence>
<sequence length="89" mass="10337">MTRSINTDEMLALQGWLKNQRKSQNLTMQSLADRMARPNSFIAKVEQGERRLDVAEYIWYCIALNIDPRIGIEVVLDHVNYPSQKQDIS</sequence>
<accession>A0ABT7WM38</accession>
<evidence type="ECO:0000259" key="1">
    <source>
        <dbReference type="PROSITE" id="PS50943"/>
    </source>
</evidence>
<dbReference type="Proteomes" id="UP001168524">
    <property type="component" value="Unassembled WGS sequence"/>
</dbReference>
<keyword evidence="3" id="KW-1185">Reference proteome</keyword>
<proteinExistence type="predicted"/>
<dbReference type="EMBL" id="JAUDZE010000001">
    <property type="protein sequence ID" value="MDN0013730.1"/>
    <property type="molecule type" value="Genomic_DNA"/>
</dbReference>
<comment type="caution">
    <text evidence="2">The sequence shown here is derived from an EMBL/GenBank/DDBJ whole genome shotgun (WGS) entry which is preliminary data.</text>
</comment>
<dbReference type="CDD" id="cd00093">
    <property type="entry name" value="HTH_XRE"/>
    <property type="match status" value="1"/>
</dbReference>
<reference evidence="2" key="1">
    <citation type="submission" date="2023-06" db="EMBL/GenBank/DDBJ databases">
        <title>Two novel species of Acinetobacter isolated from motorbike repairing workshop in Vietnam.</title>
        <authorList>
            <person name="Le N.T.T."/>
        </authorList>
    </citation>
    <scope>NUCLEOTIDE SEQUENCE</scope>
    <source>
        <strain evidence="2">VNH17</strain>
    </source>
</reference>
<dbReference type="SUPFAM" id="SSF47413">
    <property type="entry name" value="lambda repressor-like DNA-binding domains"/>
    <property type="match status" value="1"/>
</dbReference>
<dbReference type="InterPro" id="IPR010982">
    <property type="entry name" value="Lambda_DNA-bd_dom_sf"/>
</dbReference>
<name>A0ABT7WM38_9GAMM</name>
<protein>
    <submittedName>
        <fullName evidence="2">Helix-turn-helix transcriptional regulator</fullName>
    </submittedName>
</protein>
<gene>
    <name evidence="2" type="ORF">QTA56_05660</name>
</gene>
<dbReference type="InterPro" id="IPR001387">
    <property type="entry name" value="Cro/C1-type_HTH"/>
</dbReference>
<evidence type="ECO:0000313" key="3">
    <source>
        <dbReference type="Proteomes" id="UP001168524"/>
    </source>
</evidence>
<organism evidence="2 3">
    <name type="scientific">Acinetobacter thutiue</name>
    <dbReference type="NCBI Taxonomy" id="2998078"/>
    <lineage>
        <taxon>Bacteria</taxon>
        <taxon>Pseudomonadati</taxon>
        <taxon>Pseudomonadota</taxon>
        <taxon>Gammaproteobacteria</taxon>
        <taxon>Moraxellales</taxon>
        <taxon>Moraxellaceae</taxon>
        <taxon>Acinetobacter</taxon>
    </lineage>
</organism>
<dbReference type="RefSeq" id="WP_267979964.1">
    <property type="nucleotide sequence ID" value="NZ_JAPQKF010000001.1"/>
</dbReference>
<dbReference type="Gene3D" id="1.10.260.40">
    <property type="entry name" value="lambda repressor-like DNA-binding domains"/>
    <property type="match status" value="1"/>
</dbReference>